<dbReference type="Gene3D" id="2.40.110.10">
    <property type="entry name" value="Butyryl-CoA Dehydrogenase, subunit A, domain 2"/>
    <property type="match status" value="1"/>
</dbReference>
<feature type="domain" description="Acyl-CoA dehydrogenase/oxidase N-terminal" evidence="9">
    <location>
        <begin position="59"/>
        <end position="137"/>
    </location>
</feature>
<evidence type="ECO:0000313" key="10">
    <source>
        <dbReference type="EMBL" id="GAA1106942.1"/>
    </source>
</evidence>
<dbReference type="InterPro" id="IPR009100">
    <property type="entry name" value="AcylCoA_DH/oxidase_NM_dom_sf"/>
</dbReference>
<evidence type="ECO:0000256" key="6">
    <source>
        <dbReference type="RuleBase" id="RU362125"/>
    </source>
</evidence>
<evidence type="ECO:0000256" key="5">
    <source>
        <dbReference type="ARBA" id="ARBA00023002"/>
    </source>
</evidence>
<dbReference type="InterPro" id="IPR013786">
    <property type="entry name" value="AcylCoA_DH/ox_N"/>
</dbReference>
<dbReference type="SUPFAM" id="SSF47203">
    <property type="entry name" value="Acyl-CoA dehydrogenase C-terminal domain-like"/>
    <property type="match status" value="1"/>
</dbReference>
<evidence type="ECO:0000256" key="2">
    <source>
        <dbReference type="ARBA" id="ARBA00009347"/>
    </source>
</evidence>
<dbReference type="PANTHER" id="PTHR43292:SF4">
    <property type="entry name" value="ACYL-COA DEHYDROGENASE FADE34"/>
    <property type="match status" value="1"/>
</dbReference>
<dbReference type="EMBL" id="BAAALG010000011">
    <property type="protein sequence ID" value="GAA1106942.1"/>
    <property type="molecule type" value="Genomic_DNA"/>
</dbReference>
<name>A0ABP4EFC7_9ACTN</name>
<evidence type="ECO:0000259" key="9">
    <source>
        <dbReference type="Pfam" id="PF02771"/>
    </source>
</evidence>
<feature type="domain" description="Acyl-CoA oxidase/dehydrogenase middle" evidence="8">
    <location>
        <begin position="142"/>
        <end position="236"/>
    </location>
</feature>
<keyword evidence="4 6" id="KW-0274">FAD</keyword>
<keyword evidence="5 6" id="KW-0560">Oxidoreductase</keyword>
<feature type="domain" description="Acyl-CoA dehydrogenase/oxidase C-terminal" evidence="7">
    <location>
        <begin position="248"/>
        <end position="393"/>
    </location>
</feature>
<evidence type="ECO:0000259" key="8">
    <source>
        <dbReference type="Pfam" id="PF02770"/>
    </source>
</evidence>
<dbReference type="InterPro" id="IPR009075">
    <property type="entry name" value="AcylCo_DH/oxidase_C"/>
</dbReference>
<dbReference type="Pfam" id="PF02771">
    <property type="entry name" value="Acyl-CoA_dh_N"/>
    <property type="match status" value="1"/>
</dbReference>
<evidence type="ECO:0000256" key="1">
    <source>
        <dbReference type="ARBA" id="ARBA00001974"/>
    </source>
</evidence>
<dbReference type="Gene3D" id="1.20.140.10">
    <property type="entry name" value="Butyryl-CoA Dehydrogenase, subunit A, domain 3"/>
    <property type="match status" value="1"/>
</dbReference>
<dbReference type="InterPro" id="IPR046373">
    <property type="entry name" value="Acyl-CoA_Oxase/DH_mid-dom_sf"/>
</dbReference>
<evidence type="ECO:0000259" key="7">
    <source>
        <dbReference type="Pfam" id="PF00441"/>
    </source>
</evidence>
<organism evidence="10 11">
    <name type="scientific">Nocardioides dubius</name>
    <dbReference type="NCBI Taxonomy" id="317019"/>
    <lineage>
        <taxon>Bacteria</taxon>
        <taxon>Bacillati</taxon>
        <taxon>Actinomycetota</taxon>
        <taxon>Actinomycetes</taxon>
        <taxon>Propionibacteriales</taxon>
        <taxon>Nocardioidaceae</taxon>
        <taxon>Nocardioides</taxon>
    </lineage>
</organism>
<dbReference type="Pfam" id="PF02770">
    <property type="entry name" value="Acyl-CoA_dh_M"/>
    <property type="match status" value="1"/>
</dbReference>
<protein>
    <submittedName>
        <fullName evidence="10">Acyl-CoA dehydrogenase family protein</fullName>
    </submittedName>
</protein>
<accession>A0ABP4EFC7</accession>
<dbReference type="InterPro" id="IPR052161">
    <property type="entry name" value="Mycobact_Acyl-CoA_DH"/>
</dbReference>
<dbReference type="Gene3D" id="1.10.540.10">
    <property type="entry name" value="Acyl-CoA dehydrogenase/oxidase, N-terminal domain"/>
    <property type="match status" value="1"/>
</dbReference>
<comment type="similarity">
    <text evidence="2 6">Belongs to the acyl-CoA dehydrogenase family.</text>
</comment>
<gene>
    <name evidence="10" type="ORF">GCM10009668_28490</name>
</gene>
<evidence type="ECO:0000313" key="11">
    <source>
        <dbReference type="Proteomes" id="UP001501581"/>
    </source>
</evidence>
<dbReference type="Pfam" id="PF00441">
    <property type="entry name" value="Acyl-CoA_dh_1"/>
    <property type="match status" value="1"/>
</dbReference>
<evidence type="ECO:0000256" key="4">
    <source>
        <dbReference type="ARBA" id="ARBA00022827"/>
    </source>
</evidence>
<sequence>MPSSPDTEGAELAAWVEQARAWLGDNAPAERAVRDPHDVSVFHNLSHDDELAILDQLRAWQRLKFEAGYGAISWPTELHGAGLSSAHADAFKAAEGEAVALTRHELFSVTINLIAPTIRLFGSDALKSRVFPGLHDGSQLACQLFSEPAAGSDLAAVATRAVRDGDDWVLNGQKVWTSGAQFAEWGQALVRTDSSVAKHAGLSAFLVPMDAPGVEVRQIKQMSGGTSFNEVFLTDVRVPDAYRLGEPGDGWKVTRATLGFERANASNKSGVGGSFEQLLEVARRSGADRDRAVRARLAEIRAREVAAEVSLHREQRARDSGEPPGASGSMRKLQWVRKLGLVSETARELLGPELIADDGRPGRFSWNAHVLGAPGYRIAGGADQIQRNIVAERHLGMPADKAPQPAVASPAVKEQT</sequence>
<dbReference type="PANTHER" id="PTHR43292">
    <property type="entry name" value="ACYL-COA DEHYDROGENASE"/>
    <property type="match status" value="1"/>
</dbReference>
<dbReference type="InterPro" id="IPR036250">
    <property type="entry name" value="AcylCo_DH-like_C"/>
</dbReference>
<evidence type="ECO:0000256" key="3">
    <source>
        <dbReference type="ARBA" id="ARBA00022630"/>
    </source>
</evidence>
<dbReference type="InterPro" id="IPR037069">
    <property type="entry name" value="AcylCoA_DH/ox_N_sf"/>
</dbReference>
<keyword evidence="3 6" id="KW-0285">Flavoprotein</keyword>
<comment type="caution">
    <text evidence="10">The sequence shown here is derived from an EMBL/GenBank/DDBJ whole genome shotgun (WGS) entry which is preliminary data.</text>
</comment>
<dbReference type="InterPro" id="IPR006091">
    <property type="entry name" value="Acyl-CoA_Oxase/DH_mid-dom"/>
</dbReference>
<proteinExistence type="inferred from homology"/>
<dbReference type="RefSeq" id="WP_343995469.1">
    <property type="nucleotide sequence ID" value="NZ_BAAALG010000011.1"/>
</dbReference>
<keyword evidence="11" id="KW-1185">Reference proteome</keyword>
<comment type="cofactor">
    <cofactor evidence="1 6">
        <name>FAD</name>
        <dbReference type="ChEBI" id="CHEBI:57692"/>
    </cofactor>
</comment>
<dbReference type="Proteomes" id="UP001501581">
    <property type="component" value="Unassembled WGS sequence"/>
</dbReference>
<dbReference type="SUPFAM" id="SSF56645">
    <property type="entry name" value="Acyl-CoA dehydrogenase NM domain-like"/>
    <property type="match status" value="1"/>
</dbReference>
<reference evidence="11" key="1">
    <citation type="journal article" date="2019" name="Int. J. Syst. Evol. Microbiol.">
        <title>The Global Catalogue of Microorganisms (GCM) 10K type strain sequencing project: providing services to taxonomists for standard genome sequencing and annotation.</title>
        <authorList>
            <consortium name="The Broad Institute Genomics Platform"/>
            <consortium name="The Broad Institute Genome Sequencing Center for Infectious Disease"/>
            <person name="Wu L."/>
            <person name="Ma J."/>
        </authorList>
    </citation>
    <scope>NUCLEOTIDE SEQUENCE [LARGE SCALE GENOMIC DNA]</scope>
    <source>
        <strain evidence="11">JCM 13008</strain>
    </source>
</reference>